<dbReference type="GO" id="GO:0006352">
    <property type="term" value="P:DNA-templated transcription initiation"/>
    <property type="evidence" value="ECO:0007669"/>
    <property type="project" value="InterPro"/>
</dbReference>
<evidence type="ECO:0000256" key="3">
    <source>
        <dbReference type="ARBA" id="ARBA00023163"/>
    </source>
</evidence>
<protein>
    <submittedName>
        <fullName evidence="7">9736_t:CDS:1</fullName>
    </submittedName>
</protein>
<evidence type="ECO:0000256" key="4">
    <source>
        <dbReference type="ARBA" id="ARBA00023242"/>
    </source>
</evidence>
<evidence type="ECO:0000313" key="7">
    <source>
        <dbReference type="EMBL" id="CAG8469732.1"/>
    </source>
</evidence>
<dbReference type="PANTHER" id="PTHR12709:SF5">
    <property type="entry name" value="DNA-DIRECTED RNA POLYMERASE I SUBUNIT RPA43"/>
    <property type="match status" value="1"/>
</dbReference>
<dbReference type="Pfam" id="PF17875">
    <property type="entry name" value="RPA43_OB"/>
    <property type="match status" value="1"/>
</dbReference>
<dbReference type="PANTHER" id="PTHR12709">
    <property type="entry name" value="DNA-DIRECTED RNA POLYMERASE II, III"/>
    <property type="match status" value="1"/>
</dbReference>
<dbReference type="InterPro" id="IPR036898">
    <property type="entry name" value="RNA_pol_Rpb7-like_N_sf"/>
</dbReference>
<evidence type="ECO:0000259" key="6">
    <source>
        <dbReference type="Pfam" id="PF17875"/>
    </source>
</evidence>
<dbReference type="GO" id="GO:0006362">
    <property type="term" value="P:transcription elongation by RNA polymerase I"/>
    <property type="evidence" value="ECO:0007669"/>
    <property type="project" value="TreeGrafter"/>
</dbReference>
<dbReference type="Proteomes" id="UP000789570">
    <property type="component" value="Unassembled WGS sequence"/>
</dbReference>
<keyword evidence="8" id="KW-1185">Reference proteome</keyword>
<gene>
    <name evidence="7" type="ORF">FCALED_LOCUS2161</name>
</gene>
<feature type="region of interest" description="Disordered" evidence="5">
    <location>
        <begin position="1"/>
        <end position="71"/>
    </location>
</feature>
<accession>A0A9N8Z2X7</accession>
<dbReference type="OrthoDB" id="10250504at2759"/>
<dbReference type="Gene3D" id="3.30.1490.120">
    <property type="entry name" value="RNA polymerase Rpb7-like, N-terminal domain"/>
    <property type="match status" value="1"/>
</dbReference>
<comment type="subcellular location">
    <subcellularLocation>
        <location evidence="1">Nucleus</location>
    </subcellularLocation>
</comment>
<dbReference type="InterPro" id="IPR041178">
    <property type="entry name" value="RPA43_OB"/>
</dbReference>
<evidence type="ECO:0000313" key="8">
    <source>
        <dbReference type="Proteomes" id="UP000789570"/>
    </source>
</evidence>
<feature type="domain" description="RPA43 OB" evidence="6">
    <location>
        <begin position="229"/>
        <end position="326"/>
    </location>
</feature>
<sequence>MKPTKTKSKKKKKTRQQLVTNSQTQAPFSPIAQDLLTSSVKVTHTTSSVSQKSGSKTRDTNSQIERTREKSYELVSFADNENPPNKKNATEPNYKYSHELKDIVIVKPSINEKAKDVAQTPLRVIVADMIIDLPPSALENIVSGVKNFLNGVCMHELEQFEGLVLSYNNIEFCDHSGIIFEDSPYAHFFIRAEFLVYNASVGYKLCKRYRHSIKFNNIHLLTDPFISVGKVANQSLSHIHLCLYDQFYVKVPRHLIPLDVFLWKDNDEFYDAMFLDQQLNLDRMYAEGQWVFSDTGAIIREDSWLEFEVMGTDTNNGQLYLIGSLLHYSKNNYDQEEASLKVKGKEKATTEEDNQNILTDKSQGYLI</sequence>
<feature type="compositionally biased region" description="Low complexity" evidence="5">
    <location>
        <begin position="37"/>
        <end position="53"/>
    </location>
</feature>
<evidence type="ECO:0000256" key="1">
    <source>
        <dbReference type="ARBA" id="ARBA00004123"/>
    </source>
</evidence>
<dbReference type="Gene3D" id="2.40.50.1060">
    <property type="match status" value="1"/>
</dbReference>
<comment type="caution">
    <text evidence="7">The sequence shown here is derived from an EMBL/GenBank/DDBJ whole genome shotgun (WGS) entry which is preliminary data.</text>
</comment>
<dbReference type="AlphaFoldDB" id="A0A9N8Z2X7"/>
<keyword evidence="4" id="KW-0539">Nucleus</keyword>
<dbReference type="EMBL" id="CAJVPQ010000314">
    <property type="protein sequence ID" value="CAG8469732.1"/>
    <property type="molecule type" value="Genomic_DNA"/>
</dbReference>
<proteinExistence type="predicted"/>
<evidence type="ECO:0000256" key="5">
    <source>
        <dbReference type="SAM" id="MobiDB-lite"/>
    </source>
</evidence>
<dbReference type="InterPro" id="IPR045113">
    <property type="entry name" value="Rpb7-like"/>
</dbReference>
<dbReference type="GO" id="GO:0005736">
    <property type="term" value="C:RNA polymerase I complex"/>
    <property type="evidence" value="ECO:0007669"/>
    <property type="project" value="TreeGrafter"/>
</dbReference>
<keyword evidence="3" id="KW-0804">Transcription</keyword>
<reference evidence="7" key="1">
    <citation type="submission" date="2021-06" db="EMBL/GenBank/DDBJ databases">
        <authorList>
            <person name="Kallberg Y."/>
            <person name="Tangrot J."/>
            <person name="Rosling A."/>
        </authorList>
    </citation>
    <scope>NUCLEOTIDE SEQUENCE</scope>
    <source>
        <strain evidence="7">UK204</strain>
    </source>
</reference>
<feature type="compositionally biased region" description="Basic residues" evidence="5">
    <location>
        <begin position="1"/>
        <end position="15"/>
    </location>
</feature>
<feature type="compositionally biased region" description="Polar residues" evidence="5">
    <location>
        <begin position="16"/>
        <end position="27"/>
    </location>
</feature>
<keyword evidence="2" id="KW-0240">DNA-directed RNA polymerase</keyword>
<evidence type="ECO:0000256" key="2">
    <source>
        <dbReference type="ARBA" id="ARBA00022478"/>
    </source>
</evidence>
<name>A0A9N8Z2X7_9GLOM</name>
<organism evidence="7 8">
    <name type="scientific">Funneliformis caledonium</name>
    <dbReference type="NCBI Taxonomy" id="1117310"/>
    <lineage>
        <taxon>Eukaryota</taxon>
        <taxon>Fungi</taxon>
        <taxon>Fungi incertae sedis</taxon>
        <taxon>Mucoromycota</taxon>
        <taxon>Glomeromycotina</taxon>
        <taxon>Glomeromycetes</taxon>
        <taxon>Glomerales</taxon>
        <taxon>Glomeraceae</taxon>
        <taxon>Funneliformis</taxon>
    </lineage>
</organism>